<dbReference type="EMBL" id="KZ821737">
    <property type="protein sequence ID" value="PYH77753.1"/>
    <property type="molecule type" value="Genomic_DNA"/>
</dbReference>
<evidence type="ECO:0000313" key="2">
    <source>
        <dbReference type="Proteomes" id="UP000248340"/>
    </source>
</evidence>
<organism evidence="1 2">
    <name type="scientific">Aspergillus uvarum CBS 121591</name>
    <dbReference type="NCBI Taxonomy" id="1448315"/>
    <lineage>
        <taxon>Eukaryota</taxon>
        <taxon>Fungi</taxon>
        <taxon>Dikarya</taxon>
        <taxon>Ascomycota</taxon>
        <taxon>Pezizomycotina</taxon>
        <taxon>Eurotiomycetes</taxon>
        <taxon>Eurotiomycetidae</taxon>
        <taxon>Eurotiales</taxon>
        <taxon>Aspergillaceae</taxon>
        <taxon>Aspergillus</taxon>
        <taxon>Aspergillus subgen. Circumdati</taxon>
    </lineage>
</organism>
<sequence>LAIPEQLLPYRSPLHLAIEVLKRFNPHQLSEPKRAFNRDMSPLEDQYSKEFYRCIDEILRSRILVSPELAIDYGTQSGSLDLYISDMNWGIKLLRDDDWISEHLNRFEPGGQYHRLVQENNMDQRIVLNFTNRRPPKKRTVTLSRHCGQLYHIVLTNNFRYFEILHADLKLESAFSLL</sequence>
<gene>
    <name evidence="1" type="ORF">BO82DRAFT_268623</name>
</gene>
<dbReference type="AlphaFoldDB" id="A0A319CGM2"/>
<feature type="non-terminal residue" evidence="1">
    <location>
        <position position="1"/>
    </location>
</feature>
<protein>
    <submittedName>
        <fullName evidence="1">Uncharacterized protein</fullName>
    </submittedName>
</protein>
<accession>A0A319CGM2</accession>
<reference evidence="1 2" key="1">
    <citation type="submission" date="2016-12" db="EMBL/GenBank/DDBJ databases">
        <title>The genomes of Aspergillus section Nigri reveals drivers in fungal speciation.</title>
        <authorList>
            <consortium name="DOE Joint Genome Institute"/>
            <person name="Vesth T.C."/>
            <person name="Nybo J."/>
            <person name="Theobald S."/>
            <person name="Brandl J."/>
            <person name="Frisvad J.C."/>
            <person name="Nielsen K.F."/>
            <person name="Lyhne E.K."/>
            <person name="Kogle M.E."/>
            <person name="Kuo A."/>
            <person name="Riley R."/>
            <person name="Clum A."/>
            <person name="Nolan M."/>
            <person name="Lipzen A."/>
            <person name="Salamov A."/>
            <person name="Henrissat B."/>
            <person name="Wiebenga A."/>
            <person name="De Vries R.P."/>
            <person name="Grigoriev I.V."/>
            <person name="Mortensen U.H."/>
            <person name="Andersen M.R."/>
            <person name="Baker S.E."/>
        </authorList>
    </citation>
    <scope>NUCLEOTIDE SEQUENCE [LARGE SCALE GENOMIC DNA]</scope>
    <source>
        <strain evidence="1 2">CBS 121591</strain>
    </source>
</reference>
<name>A0A319CGM2_9EURO</name>
<evidence type="ECO:0000313" key="1">
    <source>
        <dbReference type="EMBL" id="PYH77753.1"/>
    </source>
</evidence>
<keyword evidence="2" id="KW-1185">Reference proteome</keyword>
<dbReference type="OrthoDB" id="2364732at2759"/>
<feature type="non-terminal residue" evidence="1">
    <location>
        <position position="178"/>
    </location>
</feature>
<dbReference type="GeneID" id="37133706"/>
<dbReference type="VEuPathDB" id="FungiDB:BO82DRAFT_268623"/>
<dbReference type="STRING" id="1448315.A0A319CGM2"/>
<dbReference type="Proteomes" id="UP000248340">
    <property type="component" value="Unassembled WGS sequence"/>
</dbReference>
<dbReference type="RefSeq" id="XP_025487953.1">
    <property type="nucleotide sequence ID" value="XM_025630965.1"/>
</dbReference>
<proteinExistence type="predicted"/>